<dbReference type="AlphaFoldDB" id="A0A9E4T8V4"/>
<feature type="compositionally biased region" description="Basic and acidic residues" evidence="1">
    <location>
        <begin position="145"/>
        <end position="155"/>
    </location>
</feature>
<dbReference type="EMBL" id="JAEPCM010000851">
    <property type="protein sequence ID" value="MCG7949112.1"/>
    <property type="molecule type" value="Genomic_DNA"/>
</dbReference>
<evidence type="ECO:0000256" key="1">
    <source>
        <dbReference type="SAM" id="MobiDB-lite"/>
    </source>
</evidence>
<gene>
    <name evidence="2" type="ORF">JAZ07_22475</name>
</gene>
<dbReference type="Proteomes" id="UP000886667">
    <property type="component" value="Unassembled WGS sequence"/>
</dbReference>
<proteinExistence type="predicted"/>
<accession>A0A9E4T8V4</accession>
<protein>
    <submittedName>
        <fullName evidence="2">Uncharacterized protein</fullName>
    </submittedName>
</protein>
<evidence type="ECO:0000313" key="3">
    <source>
        <dbReference type="Proteomes" id="UP000886667"/>
    </source>
</evidence>
<organism evidence="2 3">
    <name type="scientific">Candidatus Thiodiazotropha taylori</name>
    <dbReference type="NCBI Taxonomy" id="2792791"/>
    <lineage>
        <taxon>Bacteria</taxon>
        <taxon>Pseudomonadati</taxon>
        <taxon>Pseudomonadota</taxon>
        <taxon>Gammaproteobacteria</taxon>
        <taxon>Chromatiales</taxon>
        <taxon>Sedimenticolaceae</taxon>
        <taxon>Candidatus Thiodiazotropha</taxon>
    </lineage>
</organism>
<name>A0A9E4T8V4_9GAMM</name>
<evidence type="ECO:0000313" key="2">
    <source>
        <dbReference type="EMBL" id="MCG7949112.1"/>
    </source>
</evidence>
<feature type="region of interest" description="Disordered" evidence="1">
    <location>
        <begin position="145"/>
        <end position="167"/>
    </location>
</feature>
<sequence>MHSYILYGLLSTLILLVYVRCRQNSNSDQGHPENGIFYNIEIRSEEKERDFKDLTIEPDEPAGQIILRKDAKLAYPPPLKTVTSDILPHDPKAIEQIYIRYGDYYIHIDEITCKLGDMKSVVDEFLENGWFIAGSLFARGSEKLYDPDSSVDQHRATRGATLDPWTD</sequence>
<comment type="caution">
    <text evidence="2">The sequence shown here is derived from an EMBL/GenBank/DDBJ whole genome shotgun (WGS) entry which is preliminary data.</text>
</comment>
<reference evidence="2" key="1">
    <citation type="journal article" date="2021" name="Proc. Natl. Acad. Sci. U.S.A.">
        <title>Global biogeography of chemosynthetic symbionts reveals both localized and globally distributed symbiont groups. .</title>
        <authorList>
            <person name="Osvatic J.T."/>
            <person name="Wilkins L.G.E."/>
            <person name="Leibrecht L."/>
            <person name="Leray M."/>
            <person name="Zauner S."/>
            <person name="Polzin J."/>
            <person name="Camacho Y."/>
            <person name="Gros O."/>
            <person name="van Gils J.A."/>
            <person name="Eisen J.A."/>
            <person name="Petersen J.M."/>
            <person name="Yuen B."/>
        </authorList>
    </citation>
    <scope>NUCLEOTIDE SEQUENCE</scope>
    <source>
        <strain evidence="2">MAGclacostrist064TRANS</strain>
    </source>
</reference>